<dbReference type="PROSITE" id="PS50977">
    <property type="entry name" value="HTH_TETR_2"/>
    <property type="match status" value="1"/>
</dbReference>
<evidence type="ECO:0000256" key="3">
    <source>
        <dbReference type="ARBA" id="ARBA00023163"/>
    </source>
</evidence>
<gene>
    <name evidence="6" type="ORF">G5B91_31105</name>
</gene>
<proteinExistence type="predicted"/>
<dbReference type="InterPro" id="IPR036271">
    <property type="entry name" value="Tet_transcr_reg_TetR-rel_C_sf"/>
</dbReference>
<dbReference type="GO" id="GO:0003677">
    <property type="term" value="F:DNA binding"/>
    <property type="evidence" value="ECO:0007669"/>
    <property type="project" value="UniProtKB-UniRule"/>
</dbReference>
<evidence type="ECO:0000256" key="4">
    <source>
        <dbReference type="PROSITE-ProRule" id="PRU00335"/>
    </source>
</evidence>
<evidence type="ECO:0000313" key="6">
    <source>
        <dbReference type="EMBL" id="QIE90463.1"/>
    </source>
</evidence>
<dbReference type="PANTHER" id="PTHR47506:SF7">
    <property type="entry name" value="TRANSCRIPTIONAL REGULATORY PROTEIN"/>
    <property type="match status" value="1"/>
</dbReference>
<reference evidence="6 7" key="1">
    <citation type="submission" date="2020-02" db="EMBL/GenBank/DDBJ databases">
        <title>Integrative conjugative elements (ICEs) and plasmids drive adaptation of Pseudomonas nitroreducens strain HBP1 to wastewater environment.</title>
        <authorList>
            <person name="Sentchilo V."/>
            <person name="Carraro N."/>
            <person name="Bertelli C."/>
            <person name="van der Meer J.R."/>
        </authorList>
    </citation>
    <scope>NUCLEOTIDE SEQUENCE [LARGE SCALE GENOMIC DNA]</scope>
    <source>
        <strain evidence="6 7">HBP1</strain>
    </source>
</reference>
<keyword evidence="1" id="KW-0805">Transcription regulation</keyword>
<keyword evidence="3" id="KW-0804">Transcription</keyword>
<sequence length="190" mass="20456">MRYSATHKEETRQRLLDSSGSLAKQGGFATTGVDGLMKAVGLSGGAFYNHFGSKDELFAAIVERELSQSVERLAAKGKVLDRARLERGLKRYLNVTHVQDSAAGCAIPALGAEIARADESVRQSAEDALVELQQAWAEVLGSAEDAWALLAQCVGALVLARMVASEKAQKAIVESSRDFLLQHLDEAVRD</sequence>
<feature type="DNA-binding region" description="H-T-H motif" evidence="4">
    <location>
        <begin position="32"/>
        <end position="51"/>
    </location>
</feature>
<dbReference type="Gene3D" id="1.10.10.60">
    <property type="entry name" value="Homeodomain-like"/>
    <property type="match status" value="1"/>
</dbReference>
<organism evidence="6 7">
    <name type="scientific">Pseudomonas nitroreducens</name>
    <dbReference type="NCBI Taxonomy" id="46680"/>
    <lineage>
        <taxon>Bacteria</taxon>
        <taxon>Pseudomonadati</taxon>
        <taxon>Pseudomonadota</taxon>
        <taxon>Gammaproteobacteria</taxon>
        <taxon>Pseudomonadales</taxon>
        <taxon>Pseudomonadaceae</taxon>
        <taxon>Pseudomonas</taxon>
    </lineage>
</organism>
<evidence type="ECO:0000259" key="5">
    <source>
        <dbReference type="PROSITE" id="PS50977"/>
    </source>
</evidence>
<dbReference type="EMBL" id="CP049140">
    <property type="protein sequence ID" value="QIE90463.1"/>
    <property type="molecule type" value="Genomic_DNA"/>
</dbReference>
<dbReference type="InterPro" id="IPR009057">
    <property type="entry name" value="Homeodomain-like_sf"/>
</dbReference>
<dbReference type="AlphaFoldDB" id="A0A6G6J5I4"/>
<accession>A0A6G6J5I4</accession>
<keyword evidence="2 4" id="KW-0238">DNA-binding</keyword>
<dbReference type="Proteomes" id="UP000501063">
    <property type="component" value="Chromosome"/>
</dbReference>
<feature type="domain" description="HTH tetR-type" evidence="5">
    <location>
        <begin position="9"/>
        <end position="69"/>
    </location>
</feature>
<dbReference type="RefSeq" id="WP_024762116.1">
    <property type="nucleotide sequence ID" value="NZ_CP049140.1"/>
</dbReference>
<dbReference type="PANTHER" id="PTHR47506">
    <property type="entry name" value="TRANSCRIPTIONAL REGULATORY PROTEIN"/>
    <property type="match status" value="1"/>
</dbReference>
<evidence type="ECO:0000313" key="7">
    <source>
        <dbReference type="Proteomes" id="UP000501063"/>
    </source>
</evidence>
<dbReference type="Pfam" id="PF00440">
    <property type="entry name" value="TetR_N"/>
    <property type="match status" value="1"/>
</dbReference>
<evidence type="ECO:0000256" key="1">
    <source>
        <dbReference type="ARBA" id="ARBA00023015"/>
    </source>
</evidence>
<name>A0A6G6J5I4_PSENT</name>
<evidence type="ECO:0000256" key="2">
    <source>
        <dbReference type="ARBA" id="ARBA00023125"/>
    </source>
</evidence>
<protein>
    <submittedName>
        <fullName evidence="6">TetR/AcrR family transcriptional regulator</fullName>
    </submittedName>
</protein>
<dbReference type="SUPFAM" id="SSF48498">
    <property type="entry name" value="Tetracyclin repressor-like, C-terminal domain"/>
    <property type="match status" value="1"/>
</dbReference>
<dbReference type="KEGG" id="pnt:G5B91_31105"/>
<dbReference type="PRINTS" id="PR00455">
    <property type="entry name" value="HTHTETR"/>
</dbReference>
<dbReference type="InterPro" id="IPR001647">
    <property type="entry name" value="HTH_TetR"/>
</dbReference>
<dbReference type="Gene3D" id="1.10.357.10">
    <property type="entry name" value="Tetracycline Repressor, domain 2"/>
    <property type="match status" value="1"/>
</dbReference>
<dbReference type="SUPFAM" id="SSF46689">
    <property type="entry name" value="Homeodomain-like"/>
    <property type="match status" value="1"/>
</dbReference>